<reference evidence="16" key="1">
    <citation type="submission" date="2021-03" db="EMBL/GenBank/DDBJ databases">
        <authorList>
            <person name="Bekaert M."/>
        </authorList>
    </citation>
    <scope>NUCLEOTIDE SEQUENCE</scope>
</reference>
<dbReference type="Gene3D" id="1.20.140.10">
    <property type="entry name" value="Butyryl-CoA Dehydrogenase, subunit A, domain 3"/>
    <property type="match status" value="1"/>
</dbReference>
<dbReference type="Proteomes" id="UP000683360">
    <property type="component" value="Unassembled WGS sequence"/>
</dbReference>
<dbReference type="InterPro" id="IPR012258">
    <property type="entry name" value="Acyl-CoA_oxidase"/>
</dbReference>
<evidence type="ECO:0000256" key="1">
    <source>
        <dbReference type="ARBA" id="ARBA00001974"/>
    </source>
</evidence>
<dbReference type="InterPro" id="IPR036250">
    <property type="entry name" value="AcylCo_DH-like_C"/>
</dbReference>
<comment type="pathway">
    <text evidence="3">Lipid metabolism; peroxisomal fatty acid beta-oxidation.</text>
</comment>
<dbReference type="SUPFAM" id="SSF56645">
    <property type="entry name" value="Acyl-CoA dehydrogenase NM domain-like"/>
    <property type="match status" value="2"/>
</dbReference>
<evidence type="ECO:0000256" key="5">
    <source>
        <dbReference type="ARBA" id="ARBA00022630"/>
    </source>
</evidence>
<evidence type="ECO:0000256" key="9">
    <source>
        <dbReference type="ARBA" id="ARBA00023098"/>
    </source>
</evidence>
<comment type="caution">
    <text evidence="16">The sequence shown here is derived from an EMBL/GenBank/DDBJ whole genome shotgun (WGS) entry which is preliminary data.</text>
</comment>
<evidence type="ECO:0000256" key="11">
    <source>
        <dbReference type="PIRNR" id="PIRNR000168"/>
    </source>
</evidence>
<dbReference type="InterPro" id="IPR037069">
    <property type="entry name" value="AcylCoA_DH/ox_N_sf"/>
</dbReference>
<evidence type="ECO:0000256" key="2">
    <source>
        <dbReference type="ARBA" id="ARBA00004275"/>
    </source>
</evidence>
<organism evidence="16 17">
    <name type="scientific">Mytilus edulis</name>
    <name type="common">Blue mussel</name>
    <dbReference type="NCBI Taxonomy" id="6550"/>
    <lineage>
        <taxon>Eukaryota</taxon>
        <taxon>Metazoa</taxon>
        <taxon>Spiralia</taxon>
        <taxon>Lophotrochozoa</taxon>
        <taxon>Mollusca</taxon>
        <taxon>Bivalvia</taxon>
        <taxon>Autobranchia</taxon>
        <taxon>Pteriomorphia</taxon>
        <taxon>Mytilida</taxon>
        <taxon>Mytiloidea</taxon>
        <taxon>Mytilidae</taxon>
        <taxon>Mytilinae</taxon>
        <taxon>Mytilus</taxon>
    </lineage>
</organism>
<evidence type="ECO:0000256" key="7">
    <source>
        <dbReference type="ARBA" id="ARBA00022832"/>
    </source>
</evidence>
<dbReference type="FunFam" id="1.10.540.10:FF:000006">
    <property type="entry name" value="Acyl-coenzyme A oxidase"/>
    <property type="match status" value="1"/>
</dbReference>
<dbReference type="GO" id="GO:0071949">
    <property type="term" value="F:FAD binding"/>
    <property type="evidence" value="ECO:0007669"/>
    <property type="project" value="InterPro"/>
</dbReference>
<evidence type="ECO:0000256" key="4">
    <source>
        <dbReference type="ARBA" id="ARBA00006288"/>
    </source>
</evidence>
<keyword evidence="17" id="KW-1185">Reference proteome</keyword>
<accession>A0A8S3SE16</accession>
<dbReference type="InterPro" id="IPR046373">
    <property type="entry name" value="Acyl-CoA_Oxase/DH_mid-dom_sf"/>
</dbReference>
<dbReference type="PANTHER" id="PTHR10909:SF250">
    <property type="entry name" value="PEROXISOMAL ACYL-COENZYME A OXIDASE 1"/>
    <property type="match status" value="1"/>
</dbReference>
<dbReference type="Gene3D" id="1.10.540.10">
    <property type="entry name" value="Acyl-CoA dehydrogenase/oxidase, N-terminal domain"/>
    <property type="match status" value="1"/>
</dbReference>
<keyword evidence="9" id="KW-0443">Lipid metabolism</keyword>
<dbReference type="InterPro" id="IPR029320">
    <property type="entry name" value="Acyl-CoA_ox_N"/>
</dbReference>
<keyword evidence="5 11" id="KW-0285">Flavoprotein</keyword>
<comment type="similarity">
    <text evidence="4 11">Belongs to the acyl-CoA oxidase family.</text>
</comment>
<feature type="binding site" evidence="13">
    <location>
        <position position="144"/>
    </location>
    <ligand>
        <name>FAD</name>
        <dbReference type="ChEBI" id="CHEBI:57692"/>
    </ligand>
</feature>
<dbReference type="PIRSF" id="PIRSF000168">
    <property type="entry name" value="Acyl-CoA_oxidase"/>
    <property type="match status" value="1"/>
</dbReference>
<evidence type="ECO:0000313" key="17">
    <source>
        <dbReference type="Proteomes" id="UP000683360"/>
    </source>
</evidence>
<dbReference type="InterPro" id="IPR055060">
    <property type="entry name" value="ACOX_C_alpha1"/>
</dbReference>
<dbReference type="GO" id="GO:0003997">
    <property type="term" value="F:acyl-CoA oxidase activity"/>
    <property type="evidence" value="ECO:0007669"/>
    <property type="project" value="InterPro"/>
</dbReference>
<keyword evidence="8 16" id="KW-0560">Oxidoreductase</keyword>
<protein>
    <recommendedName>
        <fullName evidence="11">Acyl-coenzyme A oxidase</fullName>
    </recommendedName>
</protein>
<dbReference type="OrthoDB" id="538336at2759"/>
<evidence type="ECO:0000259" key="14">
    <source>
        <dbReference type="Pfam" id="PF14749"/>
    </source>
</evidence>
<dbReference type="AlphaFoldDB" id="A0A8S3SE16"/>
<dbReference type="Pfam" id="PF14749">
    <property type="entry name" value="Acyl-CoA_ox_N"/>
    <property type="match status" value="1"/>
</dbReference>
<feature type="active site" description="Proton acceptor" evidence="12">
    <location>
        <position position="575"/>
    </location>
</feature>
<evidence type="ECO:0000256" key="13">
    <source>
        <dbReference type="PIRSR" id="PIRSR000168-2"/>
    </source>
</evidence>
<dbReference type="InterPro" id="IPR009100">
    <property type="entry name" value="AcylCoA_DH/oxidase_NM_dom_sf"/>
</dbReference>
<dbReference type="EMBL" id="CAJPWZ010001577">
    <property type="protein sequence ID" value="CAG2217835.1"/>
    <property type="molecule type" value="Genomic_DNA"/>
</dbReference>
<feature type="domain" description="Acyl-CoA oxidase C-alpha1" evidence="15">
    <location>
        <begin position="429"/>
        <end position="587"/>
    </location>
</feature>
<comment type="subcellular location">
    <subcellularLocation>
        <location evidence="2">Peroxisome</location>
    </subcellularLocation>
</comment>
<evidence type="ECO:0000256" key="6">
    <source>
        <dbReference type="ARBA" id="ARBA00022827"/>
    </source>
</evidence>
<evidence type="ECO:0000256" key="10">
    <source>
        <dbReference type="ARBA" id="ARBA00023140"/>
    </source>
</evidence>
<evidence type="ECO:0000256" key="12">
    <source>
        <dbReference type="PIRSR" id="PIRSR000168-1"/>
    </source>
</evidence>
<feature type="domain" description="Acyl-coenzyme A oxidase N-terminal" evidence="14">
    <location>
        <begin position="20"/>
        <end position="138"/>
    </location>
</feature>
<keyword evidence="7" id="KW-0276">Fatty acid metabolism</keyword>
<gene>
    <name evidence="16" type="ORF">MEDL_31498</name>
</gene>
<dbReference type="PANTHER" id="PTHR10909">
    <property type="entry name" value="ELECTRON TRANSPORT OXIDOREDUCTASE"/>
    <property type="match status" value="1"/>
</dbReference>
<sequence length="606" mass="67442">MSNEVNTDLLKERSTATFDAERLTEFIYRGPEKVKRKRQIQNIVLHDKFLQSFKPTEFYDRDGQYNNAVRRQIYIMDRLEELGIRSETDRLNFREAAAPVELSPFGLHSGMFVPTLERQGTPEQSRKWVPLGKSFKMIGTYAQTELGHGTFIRGLETTATFDPKTQEFILDSPTLSSIKYWPEMVMAKTVNHCLVMAQLYTQGKCHGTHLFLVQVRSMEDHTIMPGAPEVAPNILFNNSGAPEVAPYILFNNSGAPEVAPYILFNNSGAPEVAPYILFNNSGAPEVAPLHIVLQRWHLTYCSNAGAPEEALILFNNSGAPEVAPYILFTNAGAPEVAPNILFNNSGAPEVALVYCSITQVLQKWHSTYCSPNSGLEIGDIGPKLGFDGVDNGFMKFNKYRIPRMNMLMRYAKVLENGDYIKPKNAKLTYGAMVMVRVWIVMDAFKALSRATVIAVRYSAVRRQSELRPGGEEAQVIDYQTQQYKLFPLLATSYAFLLAAEGMSQIYAKISSDIERGNLEDMPQLHALACGLKAFCTWVGCEGIEVCRMSCGGHGYSHASGIPKIYANIVGACTYEGENTVMMLQTASLGVKFIKIGIMMGELSLAK</sequence>
<name>A0A8S3SE16_MYTED</name>
<dbReference type="GO" id="GO:0005777">
    <property type="term" value="C:peroxisome"/>
    <property type="evidence" value="ECO:0007669"/>
    <property type="project" value="UniProtKB-SubCell"/>
</dbReference>
<evidence type="ECO:0000256" key="8">
    <source>
        <dbReference type="ARBA" id="ARBA00023002"/>
    </source>
</evidence>
<dbReference type="FunFam" id="1.20.140.10:FF:000005">
    <property type="entry name" value="Acyl-coenzyme A oxidase"/>
    <property type="match status" value="1"/>
</dbReference>
<dbReference type="Gene3D" id="2.40.110.10">
    <property type="entry name" value="Butyryl-CoA Dehydrogenase, subunit A, domain 2"/>
    <property type="match status" value="2"/>
</dbReference>
<evidence type="ECO:0000256" key="3">
    <source>
        <dbReference type="ARBA" id="ARBA00004846"/>
    </source>
</evidence>
<comment type="cofactor">
    <cofactor evidence="1">
        <name>FAD</name>
        <dbReference type="ChEBI" id="CHEBI:57692"/>
    </cofactor>
</comment>
<dbReference type="SUPFAM" id="SSF47203">
    <property type="entry name" value="Acyl-CoA dehydrogenase C-terminal domain-like"/>
    <property type="match status" value="1"/>
</dbReference>
<proteinExistence type="inferred from homology"/>
<dbReference type="GO" id="GO:0033540">
    <property type="term" value="P:fatty acid beta-oxidation using acyl-CoA oxidase"/>
    <property type="evidence" value="ECO:0007669"/>
    <property type="project" value="TreeGrafter"/>
</dbReference>
<dbReference type="Pfam" id="PF22924">
    <property type="entry name" value="ACOX_C_alpha1"/>
    <property type="match status" value="1"/>
</dbReference>
<keyword evidence="10" id="KW-0576">Peroxisome</keyword>
<keyword evidence="6 11" id="KW-0274">FAD</keyword>
<dbReference type="GO" id="GO:0005504">
    <property type="term" value="F:fatty acid binding"/>
    <property type="evidence" value="ECO:0007669"/>
    <property type="project" value="TreeGrafter"/>
</dbReference>
<evidence type="ECO:0000313" key="16">
    <source>
        <dbReference type="EMBL" id="CAG2217835.1"/>
    </source>
</evidence>
<evidence type="ECO:0000259" key="15">
    <source>
        <dbReference type="Pfam" id="PF22924"/>
    </source>
</evidence>
<dbReference type="GO" id="GO:0055088">
    <property type="term" value="P:lipid homeostasis"/>
    <property type="evidence" value="ECO:0007669"/>
    <property type="project" value="TreeGrafter"/>
</dbReference>